<sequence length="225" mass="25634">MMEPPRLRILCLHGYRQDAESFRTKCRPIQKATKNFADFMFLTAPTPIGGKDRERGWWISRPNFLKDIHEPETQDENFEQALRLVSDIVESEGPFDGILAFSQGACFASYILRLGGRIFGDYDGVNFKFAVLFSGYESRFTRHLRDTQITIPTLHYYGLTDKVIPPEKCIDFGKMFSNIEVHEHDGGHFLPTTGDPKKIIVEYIKKFVPVVESSPNSSVSNESCG</sequence>
<evidence type="ECO:0000256" key="1">
    <source>
        <dbReference type="ARBA" id="ARBA00005863"/>
    </source>
</evidence>
<dbReference type="GO" id="GO:0005737">
    <property type="term" value="C:cytoplasm"/>
    <property type="evidence" value="ECO:0007669"/>
    <property type="project" value="TreeGrafter"/>
</dbReference>
<dbReference type="Gene3D" id="3.40.50.1820">
    <property type="entry name" value="alpha/beta hydrolase"/>
    <property type="match status" value="1"/>
</dbReference>
<evidence type="ECO:0000259" key="3">
    <source>
        <dbReference type="Pfam" id="PF03959"/>
    </source>
</evidence>
<keyword evidence="2" id="KW-0378">Hydrolase</keyword>
<dbReference type="GeneID" id="100909283"/>
<dbReference type="InterPro" id="IPR005645">
    <property type="entry name" value="FSH-like_dom"/>
</dbReference>
<dbReference type="GO" id="GO:0016787">
    <property type="term" value="F:hydrolase activity"/>
    <property type="evidence" value="ECO:0007669"/>
    <property type="project" value="UniProtKB-KW"/>
</dbReference>
<feature type="domain" description="Serine hydrolase" evidence="3">
    <location>
        <begin position="6"/>
        <end position="194"/>
    </location>
</feature>
<dbReference type="GO" id="GO:0005634">
    <property type="term" value="C:nucleus"/>
    <property type="evidence" value="ECO:0007669"/>
    <property type="project" value="TreeGrafter"/>
</dbReference>
<evidence type="ECO:0000313" key="4">
    <source>
        <dbReference type="Proteomes" id="UP000694867"/>
    </source>
</evidence>
<name>A0AAJ6W034_9ACAR</name>
<organism evidence="4 5">
    <name type="scientific">Galendromus occidentalis</name>
    <name type="common">western predatory mite</name>
    <dbReference type="NCBI Taxonomy" id="34638"/>
    <lineage>
        <taxon>Eukaryota</taxon>
        <taxon>Metazoa</taxon>
        <taxon>Ecdysozoa</taxon>
        <taxon>Arthropoda</taxon>
        <taxon>Chelicerata</taxon>
        <taxon>Arachnida</taxon>
        <taxon>Acari</taxon>
        <taxon>Parasitiformes</taxon>
        <taxon>Mesostigmata</taxon>
        <taxon>Gamasina</taxon>
        <taxon>Phytoseioidea</taxon>
        <taxon>Phytoseiidae</taxon>
        <taxon>Typhlodrominae</taxon>
        <taxon>Galendromus</taxon>
    </lineage>
</organism>
<proteinExistence type="inferred from homology"/>
<dbReference type="Proteomes" id="UP000694867">
    <property type="component" value="Unplaced"/>
</dbReference>
<evidence type="ECO:0000313" key="5">
    <source>
        <dbReference type="RefSeq" id="XP_003748296.2"/>
    </source>
</evidence>
<protein>
    <submittedName>
        <fullName evidence="5">Esterase GA18864</fullName>
    </submittedName>
</protein>
<dbReference type="AlphaFoldDB" id="A0AAJ6W034"/>
<gene>
    <name evidence="5" type="primary">LOC100909283</name>
</gene>
<dbReference type="PANTHER" id="PTHR48070">
    <property type="entry name" value="ESTERASE OVCA2"/>
    <property type="match status" value="1"/>
</dbReference>
<accession>A0AAJ6W034</accession>
<dbReference type="PANTHER" id="PTHR48070:SF6">
    <property type="entry name" value="ESTERASE OVCA2"/>
    <property type="match status" value="1"/>
</dbReference>
<keyword evidence="4" id="KW-1185">Reference proteome</keyword>
<dbReference type="InterPro" id="IPR050593">
    <property type="entry name" value="LovG"/>
</dbReference>
<dbReference type="InterPro" id="IPR029058">
    <property type="entry name" value="AB_hydrolase_fold"/>
</dbReference>
<reference evidence="5" key="1">
    <citation type="submission" date="2025-08" db="UniProtKB">
        <authorList>
            <consortium name="RefSeq"/>
        </authorList>
    </citation>
    <scope>IDENTIFICATION</scope>
</reference>
<dbReference type="RefSeq" id="XP_003748296.2">
    <property type="nucleotide sequence ID" value="XM_003748248.2"/>
</dbReference>
<dbReference type="KEGG" id="goe:100909283"/>
<comment type="similarity">
    <text evidence="1">Belongs to the LovG family.</text>
</comment>
<evidence type="ECO:0000256" key="2">
    <source>
        <dbReference type="ARBA" id="ARBA00022801"/>
    </source>
</evidence>
<dbReference type="Pfam" id="PF03959">
    <property type="entry name" value="FSH1"/>
    <property type="match status" value="1"/>
</dbReference>
<dbReference type="SUPFAM" id="SSF53474">
    <property type="entry name" value="alpha/beta-Hydrolases"/>
    <property type="match status" value="1"/>
</dbReference>